<sequence length="224" mass="24095">MRIPLAREGWPFILSTAIPAIVLLDAAAMFGGPILWGFAAALSILALGVLAFFRDPQRSGPRGPDLIVAPADGRIVEIVPVTETSYVNGDTVRVSIFLSLFDVHINRYPVTGSVQHRSYNAGGYEPAWRSSASHSNERSSTGIYFKGGPLLVNQIAGLAAKRIVNYAEIGDEVEQGERMGLIRFGSRVDVYMPTDVELEVKAGQRAVGGITILARLPDSRGSEA</sequence>
<evidence type="ECO:0000313" key="14">
    <source>
        <dbReference type="Proteomes" id="UP000702544"/>
    </source>
</evidence>
<feature type="active site" description="Schiff-base intermediate with substrate; via pyruvic acid" evidence="11">
    <location>
        <position position="186"/>
    </location>
</feature>
<proteinExistence type="inferred from homology"/>
<evidence type="ECO:0000256" key="1">
    <source>
        <dbReference type="ARBA" id="ARBA00022475"/>
    </source>
</evidence>
<accession>A0AAE4Z767</accession>
<keyword evidence="12" id="KW-1133">Transmembrane helix</keyword>
<keyword evidence="6 11" id="KW-0865">Zymogen</keyword>
<comment type="catalytic activity">
    <reaction evidence="11">
        <text>a 1,2-diacyl-sn-glycero-3-phospho-L-serine + H(+) = a 1,2-diacyl-sn-glycero-3-phosphoethanolamine + CO2</text>
        <dbReference type="Rhea" id="RHEA:20828"/>
        <dbReference type="ChEBI" id="CHEBI:15378"/>
        <dbReference type="ChEBI" id="CHEBI:16526"/>
        <dbReference type="ChEBI" id="CHEBI:57262"/>
        <dbReference type="ChEBI" id="CHEBI:64612"/>
        <dbReference type="EC" id="4.1.1.65"/>
    </reaction>
</comment>
<evidence type="ECO:0000313" key="13">
    <source>
        <dbReference type="EMBL" id="NIR74599.1"/>
    </source>
</evidence>
<evidence type="ECO:0000256" key="10">
    <source>
        <dbReference type="ARBA" id="ARBA00023317"/>
    </source>
</evidence>
<comment type="subunit">
    <text evidence="11">Heterodimer of a large membrane-associated beta subunit and a small pyruvoyl-containing alpha subunit.</text>
</comment>
<dbReference type="NCBIfam" id="NF003678">
    <property type="entry name" value="PRK05305.1-2"/>
    <property type="match status" value="1"/>
</dbReference>
<evidence type="ECO:0000256" key="7">
    <source>
        <dbReference type="ARBA" id="ARBA00023209"/>
    </source>
</evidence>
<dbReference type="AlphaFoldDB" id="A0AAE4Z767"/>
<comment type="caution">
    <text evidence="13">The sequence shown here is derived from an EMBL/GenBank/DDBJ whole genome shotgun (WGS) entry which is preliminary data.</text>
</comment>
<gene>
    <name evidence="11" type="primary">psd</name>
    <name evidence="13" type="ORF">GWO12_05745</name>
</gene>
<feature type="modified residue" description="Pyruvic acid (Ser); by autocatalysis" evidence="11">
    <location>
        <position position="186"/>
    </location>
</feature>
<dbReference type="HAMAP" id="MF_00664">
    <property type="entry name" value="PS_decarb_PSD_A"/>
    <property type="match status" value="1"/>
</dbReference>
<evidence type="ECO:0000256" key="11">
    <source>
        <dbReference type="HAMAP-Rule" id="MF_00664"/>
    </source>
</evidence>
<keyword evidence="8 11" id="KW-0456">Lyase</keyword>
<keyword evidence="3 11" id="KW-0210">Decarboxylase</keyword>
<keyword evidence="7 11" id="KW-0594">Phospholipid biosynthesis</keyword>
<evidence type="ECO:0000256" key="12">
    <source>
        <dbReference type="SAM" id="Phobius"/>
    </source>
</evidence>
<comment type="function">
    <text evidence="11">Catalyzes the formation of phosphatidylethanolamine (PtdEtn) from phosphatidylserine (PtdSer).</text>
</comment>
<evidence type="ECO:0000256" key="9">
    <source>
        <dbReference type="ARBA" id="ARBA00023264"/>
    </source>
</evidence>
<protein>
    <recommendedName>
        <fullName evidence="11">Phosphatidylserine decarboxylase proenzyme</fullName>
        <ecNumber evidence="11">4.1.1.65</ecNumber>
    </recommendedName>
    <component>
        <recommendedName>
            <fullName evidence="11">Phosphatidylserine decarboxylase alpha chain</fullName>
        </recommendedName>
    </component>
    <component>
        <recommendedName>
            <fullName evidence="11">Phosphatidylserine decarboxylase beta chain</fullName>
        </recommendedName>
    </component>
</protein>
<evidence type="ECO:0000256" key="5">
    <source>
        <dbReference type="ARBA" id="ARBA00023136"/>
    </source>
</evidence>
<feature type="site" description="Cleavage (non-hydrolytic); by autocatalysis" evidence="11">
    <location>
        <begin position="185"/>
        <end position="186"/>
    </location>
</feature>
<keyword evidence="4 11" id="KW-0443">Lipid metabolism</keyword>
<keyword evidence="12" id="KW-0812">Transmembrane</keyword>
<keyword evidence="10 11" id="KW-0670">Pyruvate</keyword>
<keyword evidence="9 11" id="KW-1208">Phospholipid metabolism</keyword>
<dbReference type="GO" id="GO:0005886">
    <property type="term" value="C:plasma membrane"/>
    <property type="evidence" value="ECO:0007669"/>
    <property type="project" value="UniProtKB-SubCell"/>
</dbReference>
<dbReference type="NCBIfam" id="NF003685">
    <property type="entry name" value="PRK05305.2-5"/>
    <property type="match status" value="1"/>
</dbReference>
<dbReference type="PANTHER" id="PTHR35809">
    <property type="entry name" value="ARCHAETIDYLSERINE DECARBOXYLASE PROENZYME-RELATED"/>
    <property type="match status" value="1"/>
</dbReference>
<evidence type="ECO:0000256" key="6">
    <source>
        <dbReference type="ARBA" id="ARBA00023145"/>
    </source>
</evidence>
<feature type="transmembrane region" description="Helical" evidence="12">
    <location>
        <begin position="12"/>
        <end position="28"/>
    </location>
</feature>
<evidence type="ECO:0000256" key="3">
    <source>
        <dbReference type="ARBA" id="ARBA00022793"/>
    </source>
</evidence>
<evidence type="ECO:0000256" key="8">
    <source>
        <dbReference type="ARBA" id="ARBA00023239"/>
    </source>
</evidence>
<evidence type="ECO:0000256" key="2">
    <source>
        <dbReference type="ARBA" id="ARBA00022516"/>
    </source>
</evidence>
<dbReference type="InterPro" id="IPR033175">
    <property type="entry name" value="PSD-A"/>
</dbReference>
<dbReference type="GO" id="GO:0004609">
    <property type="term" value="F:phosphatidylserine decarboxylase activity"/>
    <property type="evidence" value="ECO:0007669"/>
    <property type="project" value="UniProtKB-UniRule"/>
</dbReference>
<comment type="PTM">
    <text evidence="11">Is synthesized initially as an inactive proenzyme. Formation of the active enzyme involves a self-maturation process in which the active site pyruvoyl group is generated from an internal serine residue via an autocatalytic post-translational modification. Two non-identical subunits are generated from the proenzyme in this reaction, and the pyruvate is formed at the N-terminus of the alpha chain, which is derived from the carboxyl end of the proenzyme. The post-translation cleavage follows an unusual pathway, termed non-hydrolytic serinolysis, in which the side chain hydroxyl group of the serine supplies its oxygen atom to form the C-terminus of the beta chain, while the remainder of the serine residue undergoes an oxidative deamination to produce ammonia and the pyruvoyl prosthetic group on the alpha chain.</text>
</comment>
<keyword evidence="5 11" id="KW-0472">Membrane</keyword>
<feature type="chain" id="PRO_5041755833" description="Phosphatidylserine decarboxylase alpha chain" evidence="11">
    <location>
        <begin position="186"/>
        <end position="224"/>
    </location>
</feature>
<feature type="transmembrane region" description="Helical" evidence="12">
    <location>
        <begin position="34"/>
        <end position="53"/>
    </location>
</feature>
<dbReference type="Proteomes" id="UP000702544">
    <property type="component" value="Unassembled WGS sequence"/>
</dbReference>
<dbReference type="Pfam" id="PF02666">
    <property type="entry name" value="PS_Dcarbxylase"/>
    <property type="match status" value="1"/>
</dbReference>
<organism evidence="13 14">
    <name type="scientific">Candidatus Kutchimonas denitrificans</name>
    <dbReference type="NCBI Taxonomy" id="3056748"/>
    <lineage>
        <taxon>Bacteria</taxon>
        <taxon>Pseudomonadati</taxon>
        <taxon>Gemmatimonadota</taxon>
        <taxon>Gemmatimonadia</taxon>
        <taxon>Candidatus Palauibacterales</taxon>
        <taxon>Candidatus Palauibacteraceae</taxon>
        <taxon>Candidatus Kutchimonas</taxon>
    </lineage>
</organism>
<comment type="cofactor">
    <cofactor evidence="11">
        <name>pyruvate</name>
        <dbReference type="ChEBI" id="CHEBI:15361"/>
    </cofactor>
    <text evidence="11">Binds 1 pyruvoyl group covalently per subunit.</text>
</comment>
<comment type="similarity">
    <text evidence="11">Belongs to the phosphatidylserine decarboxylase family. PSD-A subfamily.</text>
</comment>
<dbReference type="GO" id="GO:0006646">
    <property type="term" value="P:phosphatidylethanolamine biosynthetic process"/>
    <property type="evidence" value="ECO:0007669"/>
    <property type="project" value="UniProtKB-UniRule"/>
</dbReference>
<keyword evidence="1 11" id="KW-1003">Cell membrane</keyword>
<comment type="pathway">
    <text evidence="11">Phospholipid metabolism; phosphatidylethanolamine biosynthesis; phosphatidylethanolamine from CDP-diacylglycerol: step 2/2.</text>
</comment>
<reference evidence="13 14" key="1">
    <citation type="submission" date="2020-01" db="EMBL/GenBank/DDBJ databases">
        <title>Genomes assembled from Gulf of Kutch pelagic sediment metagenomes.</title>
        <authorList>
            <person name="Chandrashekar M."/>
            <person name="Mahajan M.S."/>
            <person name="Dave K.J."/>
            <person name="Vatsa P."/>
            <person name="Nathani N.M."/>
        </authorList>
    </citation>
    <scope>NUCLEOTIDE SEQUENCE [LARGE SCALE GENOMIC DNA]</scope>
    <source>
        <strain evidence="13">KS3-K002</strain>
    </source>
</reference>
<name>A0AAE4Z767_9BACT</name>
<keyword evidence="2 11" id="KW-0444">Lipid biosynthesis</keyword>
<dbReference type="PANTHER" id="PTHR35809:SF1">
    <property type="entry name" value="ARCHAETIDYLSERINE DECARBOXYLASE PROENZYME-RELATED"/>
    <property type="match status" value="1"/>
</dbReference>
<dbReference type="InterPro" id="IPR003817">
    <property type="entry name" value="PS_Dcarbxylase"/>
</dbReference>
<dbReference type="EMBL" id="JAACAK010000046">
    <property type="protein sequence ID" value="NIR74599.1"/>
    <property type="molecule type" value="Genomic_DNA"/>
</dbReference>
<feature type="chain" id="PRO_5041755834" description="Phosphatidylserine decarboxylase beta chain" evidence="11">
    <location>
        <begin position="1"/>
        <end position="185"/>
    </location>
</feature>
<evidence type="ECO:0000256" key="4">
    <source>
        <dbReference type="ARBA" id="ARBA00023098"/>
    </source>
</evidence>
<comment type="subcellular location">
    <subcellularLocation>
        <location evidence="11">Cell membrane</location>
        <topology evidence="11">Peripheral membrane protein</topology>
    </subcellularLocation>
</comment>
<dbReference type="EC" id="4.1.1.65" evidence="11"/>